<feature type="chain" id="PRO_5046711242" evidence="4">
    <location>
        <begin position="19"/>
        <end position="405"/>
    </location>
</feature>
<reference evidence="5 6" key="1">
    <citation type="submission" date="2024-06" db="EMBL/GenBank/DDBJ databases">
        <title>The Natural Products Discovery Center: Release of the First 8490 Sequenced Strains for Exploring Actinobacteria Biosynthetic Diversity.</title>
        <authorList>
            <person name="Kalkreuter E."/>
            <person name="Kautsar S.A."/>
            <person name="Yang D."/>
            <person name="Bader C.D."/>
            <person name="Teijaro C.N."/>
            <person name="Fluegel L."/>
            <person name="Davis C.M."/>
            <person name="Simpson J.R."/>
            <person name="Lauterbach L."/>
            <person name="Steele A.D."/>
            <person name="Gui C."/>
            <person name="Meng S."/>
            <person name="Li G."/>
            <person name="Viehrig K."/>
            <person name="Ye F."/>
            <person name="Su P."/>
            <person name="Kiefer A.F."/>
            <person name="Nichols A."/>
            <person name="Cepeda A.J."/>
            <person name="Yan W."/>
            <person name="Fan B."/>
            <person name="Jiang Y."/>
            <person name="Adhikari A."/>
            <person name="Zheng C.-J."/>
            <person name="Schuster L."/>
            <person name="Cowan T.M."/>
            <person name="Smanski M.J."/>
            <person name="Chevrette M.G."/>
            <person name="De Carvalho L.P.S."/>
            <person name="Shen B."/>
        </authorList>
    </citation>
    <scope>NUCLEOTIDE SEQUENCE [LARGE SCALE GENOMIC DNA]</scope>
    <source>
        <strain evidence="5 6">NPDC050100</strain>
    </source>
</reference>
<dbReference type="PANTHER" id="PTHR43037:SF1">
    <property type="entry name" value="BLL1128 PROTEIN"/>
    <property type="match status" value="1"/>
</dbReference>
<evidence type="ECO:0000256" key="3">
    <source>
        <dbReference type="SAM" id="MobiDB-lite"/>
    </source>
</evidence>
<feature type="region of interest" description="Disordered" evidence="3">
    <location>
        <begin position="310"/>
        <end position="345"/>
    </location>
</feature>
<keyword evidence="2" id="KW-0378">Hydrolase</keyword>
<dbReference type="EMBL" id="JBFALK010000006">
    <property type="protein sequence ID" value="MEV0969671.1"/>
    <property type="molecule type" value="Genomic_DNA"/>
</dbReference>
<feature type="signal peptide" evidence="4">
    <location>
        <begin position="1"/>
        <end position="18"/>
    </location>
</feature>
<name>A0ABV3GDL8_MICGL</name>
<dbReference type="SUPFAM" id="SSF53474">
    <property type="entry name" value="alpha/beta-Hydrolases"/>
    <property type="match status" value="2"/>
</dbReference>
<organism evidence="5 6">
    <name type="scientific">Microtetraspora glauca</name>
    <dbReference type="NCBI Taxonomy" id="1996"/>
    <lineage>
        <taxon>Bacteria</taxon>
        <taxon>Bacillati</taxon>
        <taxon>Actinomycetota</taxon>
        <taxon>Actinomycetes</taxon>
        <taxon>Streptosporangiales</taxon>
        <taxon>Streptosporangiaceae</taxon>
        <taxon>Microtetraspora</taxon>
    </lineage>
</organism>
<dbReference type="Gene3D" id="3.40.50.1820">
    <property type="entry name" value="alpha/beta hydrolase"/>
    <property type="match status" value="1"/>
</dbReference>
<accession>A0ABV3GDL8</accession>
<keyword evidence="6" id="KW-1185">Reference proteome</keyword>
<evidence type="ECO:0000256" key="4">
    <source>
        <dbReference type="SAM" id="SignalP"/>
    </source>
</evidence>
<evidence type="ECO:0000256" key="2">
    <source>
        <dbReference type="ARBA" id="ARBA00022801"/>
    </source>
</evidence>
<evidence type="ECO:0000313" key="6">
    <source>
        <dbReference type="Proteomes" id="UP001551675"/>
    </source>
</evidence>
<dbReference type="PANTHER" id="PTHR43037">
    <property type="entry name" value="UNNAMED PRODUCT-RELATED"/>
    <property type="match status" value="1"/>
</dbReference>
<evidence type="ECO:0000256" key="1">
    <source>
        <dbReference type="ARBA" id="ARBA00022729"/>
    </source>
</evidence>
<keyword evidence="1 4" id="KW-0732">Signal</keyword>
<dbReference type="Pfam" id="PF10503">
    <property type="entry name" value="Esterase_PHB"/>
    <property type="match status" value="1"/>
</dbReference>
<dbReference type="InterPro" id="IPR029058">
    <property type="entry name" value="AB_hydrolase_fold"/>
</dbReference>
<dbReference type="InterPro" id="IPR050955">
    <property type="entry name" value="Plant_Biomass_Hydrol_Est"/>
</dbReference>
<feature type="compositionally biased region" description="Pro residues" evidence="3">
    <location>
        <begin position="314"/>
        <end position="344"/>
    </location>
</feature>
<protein>
    <submittedName>
        <fullName evidence="5">PHB depolymerase family esterase</fullName>
    </submittedName>
</protein>
<dbReference type="NCBIfam" id="TIGR01840">
    <property type="entry name" value="esterase_phb"/>
    <property type="match status" value="1"/>
</dbReference>
<proteinExistence type="predicted"/>
<sequence length="405" mass="42206">MAVVLVAALVAGARPARAAALEKVTGFGSNPGGLTMWVYRPDGLPDGAPAVVALHGCTQTASDYFTNSGWRKFADLHRFALILPERIDSASFPSNCFQWYQEAHIRRGQGAALSIAQMVAHASGAYRLDAGRISVTGLSAGGAMAAVMLATYPDLFQAGSVVAGLPYRCAPPASTSTCMGGAVSKTPAQWGDLVRDAYPGYTGRRPRVAIWHGQADYVVNKANGTELRDQFTDVLGVSRTPASTESLPSGTTLERYGDDAVRFYAVAGMGHGTPVDPGGAAEQCGTAGAYFLDTICSAYHDMRFFGLDGGVTPSPTPSTTPSPTPSPTPTQTPTPTPSASPTPTPGSVCVTASNYAHTTAGRAYQSGGYTFANGSNDAMGLWNLFVTHTLRQTGPNHWVLADGSC</sequence>
<comment type="caution">
    <text evidence="5">The sequence shown here is derived from an EMBL/GenBank/DDBJ whole genome shotgun (WGS) entry which is preliminary data.</text>
</comment>
<dbReference type="RefSeq" id="WP_358132664.1">
    <property type="nucleotide sequence ID" value="NZ_JBFALK010000006.1"/>
</dbReference>
<evidence type="ECO:0000313" key="5">
    <source>
        <dbReference type="EMBL" id="MEV0969671.1"/>
    </source>
</evidence>
<dbReference type="Proteomes" id="UP001551675">
    <property type="component" value="Unassembled WGS sequence"/>
</dbReference>
<gene>
    <name evidence="5" type="ORF">AB0I59_13625</name>
</gene>
<dbReference type="InterPro" id="IPR010126">
    <property type="entry name" value="Esterase_phb"/>
</dbReference>